<name>A0A5N3P396_9HYPH</name>
<dbReference type="EMBL" id="VCMV01000079">
    <property type="protein sequence ID" value="KAB0264206.1"/>
    <property type="molecule type" value="Genomic_DNA"/>
</dbReference>
<dbReference type="PANTHER" id="PTHR33835">
    <property type="entry name" value="YALI0C07656P"/>
    <property type="match status" value="1"/>
</dbReference>
<sequence>MGLPIPVRMTVIRLSGGALLLHSPTPFDVRLNDDLEQLGRIEHLIAPNSGHWTFVREWQAHHPDVVTWAVPGLRERRQVRRSGIRLNHDLGASAPDEWREEIEQIIVPGLAGFAEVVLYHKASRTMVLTDLVQNFEPEKLPRLVRPLAHLAGVTGGRAPFYLRTIVKLKGLEAKAAAERLIALGPERIIFSHGQWFEEDGTARLRKSLEWLLD</sequence>
<comment type="caution">
    <text evidence="1">The sequence shown here is derived from an EMBL/GenBank/DDBJ whole genome shotgun (WGS) entry which is preliminary data.</text>
</comment>
<organism evidence="1 2">
    <name type="scientific">Microvirga brassicacearum</name>
    <dbReference type="NCBI Taxonomy" id="2580413"/>
    <lineage>
        <taxon>Bacteria</taxon>
        <taxon>Pseudomonadati</taxon>
        <taxon>Pseudomonadota</taxon>
        <taxon>Alphaproteobacteria</taxon>
        <taxon>Hyphomicrobiales</taxon>
        <taxon>Methylobacteriaceae</taxon>
        <taxon>Microvirga</taxon>
    </lineage>
</organism>
<dbReference type="Pfam" id="PF14234">
    <property type="entry name" value="DUF4336"/>
    <property type="match status" value="1"/>
</dbReference>
<protein>
    <submittedName>
        <fullName evidence="1">DUF4336 domain-containing protein</fullName>
    </submittedName>
</protein>
<dbReference type="InterPro" id="IPR036866">
    <property type="entry name" value="RibonucZ/Hydroxyglut_hydro"/>
</dbReference>
<dbReference type="Proteomes" id="UP000325684">
    <property type="component" value="Unassembled WGS sequence"/>
</dbReference>
<dbReference type="OrthoDB" id="450111at2"/>
<dbReference type="InterPro" id="IPR025638">
    <property type="entry name" value="DUF4336"/>
</dbReference>
<dbReference type="AlphaFoldDB" id="A0A5N3P396"/>
<proteinExistence type="predicted"/>
<reference evidence="1 2" key="1">
    <citation type="journal article" date="2019" name="Microorganisms">
        <title>Genome Insights into the Novel Species Microvirga brassicacearum, a Rapeseed Endophyte with Biotechnological Potential.</title>
        <authorList>
            <person name="Jimenez-Gomez A."/>
            <person name="Saati-Santamaria Z."/>
            <person name="Igual J.M."/>
            <person name="Rivas R."/>
            <person name="Mateos P.F."/>
            <person name="Garcia-Fraile P."/>
        </authorList>
    </citation>
    <scope>NUCLEOTIDE SEQUENCE [LARGE SCALE GENOMIC DNA]</scope>
    <source>
        <strain evidence="1 2">CDVBN77</strain>
    </source>
</reference>
<evidence type="ECO:0000313" key="2">
    <source>
        <dbReference type="Proteomes" id="UP000325684"/>
    </source>
</evidence>
<dbReference type="PANTHER" id="PTHR33835:SF1">
    <property type="entry name" value="METALLO-BETA-LACTAMASE DOMAIN-CONTAINING PROTEIN"/>
    <property type="match status" value="1"/>
</dbReference>
<keyword evidence="2" id="KW-1185">Reference proteome</keyword>
<accession>A0A5N3P396</accession>
<dbReference type="SUPFAM" id="SSF56281">
    <property type="entry name" value="Metallo-hydrolase/oxidoreductase"/>
    <property type="match status" value="1"/>
</dbReference>
<evidence type="ECO:0000313" key="1">
    <source>
        <dbReference type="EMBL" id="KAB0264206.1"/>
    </source>
</evidence>
<gene>
    <name evidence="1" type="ORF">FEZ63_24355</name>
</gene>